<evidence type="ECO:0000313" key="2">
    <source>
        <dbReference type="Proteomes" id="UP000234681"/>
    </source>
</evidence>
<dbReference type="Proteomes" id="UP000234681">
    <property type="component" value="Chromosome 8"/>
</dbReference>
<sequence length="70" mass="7768">MMSIEGPPFGDDFNCSKPATKQRKCPNFTCRQNAVQKGQMDSGKLVAKLCQDRVSKSFIIPASQKVSQIF</sequence>
<organism evidence="1 2">
    <name type="scientific">Rattus norvegicus</name>
    <name type="common">Rat</name>
    <dbReference type="NCBI Taxonomy" id="10116"/>
    <lineage>
        <taxon>Eukaryota</taxon>
        <taxon>Metazoa</taxon>
        <taxon>Chordata</taxon>
        <taxon>Craniata</taxon>
        <taxon>Vertebrata</taxon>
        <taxon>Euteleostomi</taxon>
        <taxon>Mammalia</taxon>
        <taxon>Eutheria</taxon>
        <taxon>Euarchontoglires</taxon>
        <taxon>Glires</taxon>
        <taxon>Rodentia</taxon>
        <taxon>Myomorpha</taxon>
        <taxon>Muroidea</taxon>
        <taxon>Muridae</taxon>
        <taxon>Murinae</taxon>
        <taxon>Rattus</taxon>
    </lineage>
</organism>
<protein>
    <submittedName>
        <fullName evidence="1">RCG58244</fullName>
    </submittedName>
</protein>
<reference evidence="2" key="1">
    <citation type="submission" date="2005-09" db="EMBL/GenBank/DDBJ databases">
        <authorList>
            <person name="Mural R.J."/>
            <person name="Li P.W."/>
            <person name="Adams M.D."/>
            <person name="Amanatides P.G."/>
            <person name="Baden-Tillson H."/>
            <person name="Barnstead M."/>
            <person name="Chin S.H."/>
            <person name="Dew I."/>
            <person name="Evans C.A."/>
            <person name="Ferriera S."/>
            <person name="Flanigan M."/>
            <person name="Fosler C."/>
            <person name="Glodek A."/>
            <person name="Gu Z."/>
            <person name="Holt R.A."/>
            <person name="Jennings D."/>
            <person name="Kraft C.L."/>
            <person name="Lu F."/>
            <person name="Nguyen T."/>
            <person name="Nusskern D.R."/>
            <person name="Pfannkoch C.M."/>
            <person name="Sitter C."/>
            <person name="Sutton G.G."/>
            <person name="Venter J.C."/>
            <person name="Wang Z."/>
            <person name="Woodage T."/>
            <person name="Zheng X.H."/>
            <person name="Zhong F."/>
        </authorList>
    </citation>
    <scope>NUCLEOTIDE SEQUENCE [LARGE SCALE GENOMIC DNA]</scope>
    <source>
        <strain>BN</strain>
        <strain evidence="2">Sprague-Dawley</strain>
    </source>
</reference>
<accession>A6J3U8</accession>
<gene>
    <name evidence="1" type="ORF">rCG_58244</name>
</gene>
<proteinExistence type="predicted"/>
<dbReference type="AlphaFoldDB" id="A6J3U8"/>
<evidence type="ECO:0000313" key="1">
    <source>
        <dbReference type="EMBL" id="EDL95271.1"/>
    </source>
</evidence>
<dbReference type="EMBL" id="CH473975">
    <property type="protein sequence ID" value="EDL95271.1"/>
    <property type="molecule type" value="Genomic_DNA"/>
</dbReference>
<name>A6J3U8_RAT</name>